<dbReference type="GO" id="GO:0060271">
    <property type="term" value="P:cilium assembly"/>
    <property type="evidence" value="ECO:0007669"/>
    <property type="project" value="TreeGrafter"/>
</dbReference>
<evidence type="ECO:0000256" key="3">
    <source>
        <dbReference type="ARBA" id="ARBA00022490"/>
    </source>
</evidence>
<dbReference type="PROSITE" id="PS50086">
    <property type="entry name" value="TBC_RABGAP"/>
    <property type="match status" value="1"/>
</dbReference>
<dbReference type="Gene3D" id="1.10.472.80">
    <property type="entry name" value="Ypt/Rab-GAP domain of gyp1p, domain 3"/>
    <property type="match status" value="1"/>
</dbReference>
<proteinExistence type="predicted"/>
<dbReference type="EMBL" id="JADGJD010002674">
    <property type="protein sequence ID" value="KAJ3029901.1"/>
    <property type="molecule type" value="Genomic_DNA"/>
</dbReference>
<evidence type="ECO:0000256" key="1">
    <source>
        <dbReference type="ARBA" id="ARBA00004138"/>
    </source>
</evidence>
<evidence type="ECO:0000256" key="9">
    <source>
        <dbReference type="SAM" id="Phobius"/>
    </source>
</evidence>
<evidence type="ECO:0000256" key="4">
    <source>
        <dbReference type="ARBA" id="ARBA00022574"/>
    </source>
</evidence>
<dbReference type="Proteomes" id="UP001212841">
    <property type="component" value="Unassembled WGS sequence"/>
</dbReference>
<dbReference type="SUPFAM" id="SSF47923">
    <property type="entry name" value="Ypt/Rab-GAP domain of gyp1p"/>
    <property type="match status" value="1"/>
</dbReference>
<evidence type="ECO:0000313" key="12">
    <source>
        <dbReference type="Proteomes" id="UP001212841"/>
    </source>
</evidence>
<keyword evidence="12" id="KW-1185">Reference proteome</keyword>
<evidence type="ECO:0000256" key="6">
    <source>
        <dbReference type="ARBA" id="ARBA00023054"/>
    </source>
</evidence>
<evidence type="ECO:0000313" key="11">
    <source>
        <dbReference type="EMBL" id="KAJ3029901.1"/>
    </source>
</evidence>
<sequence>MNGGPMKELAFLYRGSTLYVWNLVEKRLVHEILVPAFEGEGASVGQVGFVGGSKIACVLSNQGTMIFVDVVEARFVGQLKGRRFKSFAISPDGRLLSAIMDDKKYTISLVRLDAVWERVGGQVAEEAMSDEEAAEEEEVREDVLEEERKRVEVSMPEGKVMTFYELVETKEQSPALNRRKLRQFLNHYGTYPDEWRTYIWRYLLHLPENRESYESLLAQGIHPSFKDFRKKYPLKSERVGKSMEKVLSTLAYWSPIFEGLDTLPSLVFPFVGVFRGDLFSGVEVVMSVLMNWCQKWWEYYPNPPFEVLDVVEDLLGYWDGEVLEHFVGCGVTSQVYAWLPLRTLFSEMFSRKDWLMVWDHLVSAPVGFLYSFLVAVLVENRVGLLGVRASSDFEYFFTHPPSTKSVASYLHRAYEIHRGTPASIKPEGVIATFTPLPKGQYPIFKGYPEFVVGYRKR</sequence>
<dbReference type="PANTHER" id="PTHR19853:SF1">
    <property type="entry name" value="TBC1 DOMAIN FAMILY MEMBER 31"/>
    <property type="match status" value="1"/>
</dbReference>
<feature type="transmembrane region" description="Helical" evidence="9">
    <location>
        <begin position="354"/>
        <end position="378"/>
    </location>
</feature>
<feature type="non-terminal residue" evidence="11">
    <location>
        <position position="1"/>
    </location>
</feature>
<comment type="caution">
    <text evidence="11">The sequence shown here is derived from an EMBL/GenBank/DDBJ whole genome shotgun (WGS) entry which is preliminary data.</text>
</comment>
<accession>A0AAD5S083</accession>
<keyword evidence="7" id="KW-0206">Cytoskeleton</keyword>
<keyword evidence="8" id="KW-0966">Cell projection</keyword>
<evidence type="ECO:0000256" key="2">
    <source>
        <dbReference type="ARBA" id="ARBA00004245"/>
    </source>
</evidence>
<protein>
    <submittedName>
        <fullName evidence="11">TBC1 domain member 31</fullName>
    </submittedName>
</protein>
<keyword evidence="4" id="KW-0853">WD repeat</keyword>
<dbReference type="InterPro" id="IPR051570">
    <property type="entry name" value="TBC1_cilium_biogenesis"/>
</dbReference>
<evidence type="ECO:0000256" key="7">
    <source>
        <dbReference type="ARBA" id="ARBA00023212"/>
    </source>
</evidence>
<dbReference type="AlphaFoldDB" id="A0AAD5S083"/>
<keyword evidence="9" id="KW-0472">Membrane</keyword>
<dbReference type="InterPro" id="IPR000195">
    <property type="entry name" value="Rab-GAP-TBC_dom"/>
</dbReference>
<evidence type="ECO:0000256" key="5">
    <source>
        <dbReference type="ARBA" id="ARBA00022737"/>
    </source>
</evidence>
<evidence type="ECO:0000256" key="8">
    <source>
        <dbReference type="ARBA" id="ARBA00023273"/>
    </source>
</evidence>
<keyword evidence="5" id="KW-0677">Repeat</keyword>
<name>A0AAD5S083_9FUNG</name>
<dbReference type="SUPFAM" id="SSF117289">
    <property type="entry name" value="Nucleoporin domain"/>
    <property type="match status" value="1"/>
</dbReference>
<keyword evidence="9" id="KW-1133">Transmembrane helix</keyword>
<gene>
    <name evidence="11" type="primary">WDR67</name>
    <name evidence="11" type="ORF">HK097_005702</name>
</gene>
<keyword evidence="6" id="KW-0175">Coiled coil</keyword>
<evidence type="ECO:0000259" key="10">
    <source>
        <dbReference type="PROSITE" id="PS50086"/>
    </source>
</evidence>
<dbReference type="PANTHER" id="PTHR19853">
    <property type="entry name" value="WD REPEAT CONTAINING PROTEIN 3 WDR3"/>
    <property type="match status" value="1"/>
</dbReference>
<keyword evidence="9" id="KW-0812">Transmembrane</keyword>
<keyword evidence="3" id="KW-0963">Cytoplasm</keyword>
<organism evidence="11 12">
    <name type="scientific">Rhizophlyctis rosea</name>
    <dbReference type="NCBI Taxonomy" id="64517"/>
    <lineage>
        <taxon>Eukaryota</taxon>
        <taxon>Fungi</taxon>
        <taxon>Fungi incertae sedis</taxon>
        <taxon>Chytridiomycota</taxon>
        <taxon>Chytridiomycota incertae sedis</taxon>
        <taxon>Chytridiomycetes</taxon>
        <taxon>Rhizophlyctidales</taxon>
        <taxon>Rhizophlyctidaceae</taxon>
        <taxon>Rhizophlyctis</taxon>
    </lineage>
</organism>
<dbReference type="GO" id="GO:0036064">
    <property type="term" value="C:ciliary basal body"/>
    <property type="evidence" value="ECO:0007669"/>
    <property type="project" value="TreeGrafter"/>
</dbReference>
<dbReference type="InterPro" id="IPR035969">
    <property type="entry name" value="Rab-GAP_TBC_sf"/>
</dbReference>
<feature type="domain" description="Rab-GAP TBC" evidence="10">
    <location>
        <begin position="190"/>
        <end position="365"/>
    </location>
</feature>
<reference evidence="11" key="1">
    <citation type="submission" date="2020-05" db="EMBL/GenBank/DDBJ databases">
        <title>Phylogenomic resolution of chytrid fungi.</title>
        <authorList>
            <person name="Stajich J.E."/>
            <person name="Amses K."/>
            <person name="Simmons R."/>
            <person name="Seto K."/>
            <person name="Myers J."/>
            <person name="Bonds A."/>
            <person name="Quandt C.A."/>
            <person name="Barry K."/>
            <person name="Liu P."/>
            <person name="Grigoriev I."/>
            <person name="Longcore J.E."/>
            <person name="James T.Y."/>
        </authorList>
    </citation>
    <scope>NUCLEOTIDE SEQUENCE</scope>
    <source>
        <strain evidence="11">JEL0318</strain>
    </source>
</reference>
<comment type="subcellular location">
    <subcellularLocation>
        <location evidence="1">Cell projection</location>
        <location evidence="1">Cilium</location>
    </subcellularLocation>
    <subcellularLocation>
        <location evidence="2">Cytoplasm</location>
        <location evidence="2">Cytoskeleton</location>
    </subcellularLocation>
</comment>